<feature type="transmembrane region" description="Helical" evidence="9">
    <location>
        <begin position="106"/>
        <end position="127"/>
    </location>
</feature>
<dbReference type="InterPro" id="IPR011527">
    <property type="entry name" value="ABC1_TM_dom"/>
</dbReference>
<keyword evidence="6" id="KW-0067">ATP-binding</keyword>
<evidence type="ECO:0000313" key="12">
    <source>
        <dbReference type="Proteomes" id="UP001642409"/>
    </source>
</evidence>
<evidence type="ECO:0000256" key="9">
    <source>
        <dbReference type="SAM" id="Phobius"/>
    </source>
</evidence>
<keyword evidence="7 9" id="KW-1133">Transmembrane helix</keyword>
<evidence type="ECO:0000313" key="11">
    <source>
        <dbReference type="EMBL" id="CAL5985067.1"/>
    </source>
</evidence>
<keyword evidence="12" id="KW-1185">Reference proteome</keyword>
<keyword evidence="4 9" id="KW-0812">Transmembrane</keyword>
<dbReference type="Pfam" id="PF00005">
    <property type="entry name" value="ABC_tran"/>
    <property type="match status" value="1"/>
</dbReference>
<dbReference type="Pfam" id="PF00664">
    <property type="entry name" value="ABC_membrane"/>
    <property type="match status" value="1"/>
</dbReference>
<evidence type="ECO:0000256" key="3">
    <source>
        <dbReference type="ARBA" id="ARBA00022448"/>
    </source>
</evidence>
<evidence type="ECO:0000256" key="5">
    <source>
        <dbReference type="ARBA" id="ARBA00022741"/>
    </source>
</evidence>
<dbReference type="PANTHER" id="PTHR24223:SF456">
    <property type="entry name" value="MULTIDRUG RESISTANCE-ASSOCIATED PROTEIN LETHAL(2)03659"/>
    <property type="match status" value="1"/>
</dbReference>
<feature type="transmembrane region" description="Helical" evidence="9">
    <location>
        <begin position="276"/>
        <end position="295"/>
    </location>
</feature>
<dbReference type="SUPFAM" id="SSF52540">
    <property type="entry name" value="P-loop containing nucleoside triphosphate hydrolases"/>
    <property type="match status" value="1"/>
</dbReference>
<evidence type="ECO:0000256" key="7">
    <source>
        <dbReference type="ARBA" id="ARBA00022989"/>
    </source>
</evidence>
<organism evidence="11 12">
    <name type="scientific">Hexamita inflata</name>
    <dbReference type="NCBI Taxonomy" id="28002"/>
    <lineage>
        <taxon>Eukaryota</taxon>
        <taxon>Metamonada</taxon>
        <taxon>Diplomonadida</taxon>
        <taxon>Hexamitidae</taxon>
        <taxon>Hexamitinae</taxon>
        <taxon>Hexamita</taxon>
    </lineage>
</organism>
<dbReference type="PROSITE" id="PS50929">
    <property type="entry name" value="ABC_TM1F"/>
    <property type="match status" value="1"/>
</dbReference>
<keyword evidence="8 9" id="KW-0472">Membrane</keyword>
<feature type="domain" description="ABC transmembrane type-1" evidence="10">
    <location>
        <begin position="144"/>
        <end position="411"/>
    </location>
</feature>
<dbReference type="CDD" id="cd18579">
    <property type="entry name" value="ABC_6TM_ABCC_D1"/>
    <property type="match status" value="1"/>
</dbReference>
<dbReference type="SUPFAM" id="SSF90123">
    <property type="entry name" value="ABC transporter transmembrane region"/>
    <property type="match status" value="1"/>
</dbReference>
<dbReference type="InterPro" id="IPR027417">
    <property type="entry name" value="P-loop_NTPase"/>
</dbReference>
<dbReference type="InterPro" id="IPR003439">
    <property type="entry name" value="ABC_transporter-like_ATP-bd"/>
</dbReference>
<keyword evidence="5" id="KW-0547">Nucleotide-binding</keyword>
<dbReference type="InterPro" id="IPR036640">
    <property type="entry name" value="ABC1_TM_sf"/>
</dbReference>
<dbReference type="Gene3D" id="1.20.1560.10">
    <property type="entry name" value="ABC transporter type 1, transmembrane domain"/>
    <property type="match status" value="1"/>
</dbReference>
<dbReference type="EMBL" id="CAXDID020000018">
    <property type="protein sequence ID" value="CAL5985067.1"/>
    <property type="molecule type" value="Genomic_DNA"/>
</dbReference>
<feature type="transmembrane region" description="Helical" evidence="9">
    <location>
        <begin position="243"/>
        <end position="264"/>
    </location>
</feature>
<dbReference type="InterPro" id="IPR044746">
    <property type="entry name" value="ABCC_6TM_D1"/>
</dbReference>
<evidence type="ECO:0000256" key="6">
    <source>
        <dbReference type="ARBA" id="ARBA00022840"/>
    </source>
</evidence>
<comment type="subcellular location">
    <subcellularLocation>
        <location evidence="1">Membrane</location>
        <topology evidence="1">Multi-pass membrane protein</topology>
    </subcellularLocation>
</comment>
<evidence type="ECO:0000256" key="4">
    <source>
        <dbReference type="ARBA" id="ARBA00022692"/>
    </source>
</evidence>
<evidence type="ECO:0000256" key="1">
    <source>
        <dbReference type="ARBA" id="ARBA00004141"/>
    </source>
</evidence>
<feature type="transmembrane region" description="Helical" evidence="9">
    <location>
        <begin position="391"/>
        <end position="409"/>
    </location>
</feature>
<comment type="caution">
    <text evidence="11">The sequence shown here is derived from an EMBL/GenBank/DDBJ whole genome shotgun (WGS) entry which is preliminary data.</text>
</comment>
<dbReference type="Proteomes" id="UP001642409">
    <property type="component" value="Unassembled WGS sequence"/>
</dbReference>
<dbReference type="PANTHER" id="PTHR24223">
    <property type="entry name" value="ATP-BINDING CASSETTE SUB-FAMILY C"/>
    <property type="match status" value="1"/>
</dbReference>
<feature type="transmembrane region" description="Helical" evidence="9">
    <location>
        <begin position="345"/>
        <end position="371"/>
    </location>
</feature>
<sequence length="743" mass="84963">MKKGYKQLTTKQQVIDQFEMNPKLSPIDKNGNMITFGWMKPVIKTIKKQKTMNKCDIHPLSEEMGAYRAGKRSAQSWNEALNESKLLIKPMKSLLKQLFASNKTRLIWLILLVPITSLCGLCALIALRSFTGFLQPQSFYDCDQLLEPAVPSFVNLQYNSGLSKAMQKLWGYLVLVITSQLVSVVAQNVSFSLVLKSTVQGVNGFLDLIFQKILVLSDQAKTNTAQGNVTNLLYSDTQKMSQLLIYLHQLCQVPLDLVVYIIYMGVQIDPLGLTGLTAYLILFPMLSIVIGKVSFLQNKNMSLRDQRVKRSTEVLNGIKVIKLFSQEKVQHARLQNARNREINNLLLFCVCMSFFGLVQIAASPLMTSIAFAALNFSNKFDAAGAFTTMFLFQYLANSIVLLPIMMSTLSEAKISSKRISTFLQLSEQEPGIIIQMKELTHEQQQKISDFNENIAIKTINKPSFTWQLGQDKIVPEILDPFYKENNKAIKRINKTFPVELEKFKQNIQKYSTSLTTEHNEQDDFNEILSTAENKSPNHDIFDKWCLELDLPYVSRLINLQQYNYVNYLTSKKDNSFVALKKQAINIQSMRFFMNKVQNNKYYDNPDVVKNLDIQIQKGELIGICGQVGSGKSSFFSAILGELRLSAQSRNNMGKYLECDQYMNFDYQLNNHVVKEDPRFDTQIPHILINGKMSYFSQQSHIFSRSARENIIFGKPFDSSKYQRIIQMCCLEDDFKNMVDGQQR</sequence>
<name>A0ABP1H2T0_9EUKA</name>
<comment type="similarity">
    <text evidence="2">Belongs to the ABC transporter superfamily. ABCC family. Conjugate transporter (TC 3.A.1.208) subfamily.</text>
</comment>
<evidence type="ECO:0000256" key="8">
    <source>
        <dbReference type="ARBA" id="ARBA00023136"/>
    </source>
</evidence>
<evidence type="ECO:0000256" key="2">
    <source>
        <dbReference type="ARBA" id="ARBA00009726"/>
    </source>
</evidence>
<protein>
    <submittedName>
        <fullName evidence="11">Xenobiotic-transporting_ATPase / Multidrug resistance-associated protein</fullName>
    </submittedName>
</protein>
<reference evidence="11 12" key="1">
    <citation type="submission" date="2024-07" db="EMBL/GenBank/DDBJ databases">
        <authorList>
            <person name="Akdeniz Z."/>
        </authorList>
    </citation>
    <scope>NUCLEOTIDE SEQUENCE [LARGE SCALE GENOMIC DNA]</scope>
</reference>
<dbReference type="InterPro" id="IPR050173">
    <property type="entry name" value="ABC_transporter_C-like"/>
</dbReference>
<evidence type="ECO:0000259" key="10">
    <source>
        <dbReference type="PROSITE" id="PS50929"/>
    </source>
</evidence>
<accession>A0ABP1H2T0</accession>
<dbReference type="Gene3D" id="3.40.50.300">
    <property type="entry name" value="P-loop containing nucleotide triphosphate hydrolases"/>
    <property type="match status" value="1"/>
</dbReference>
<proteinExistence type="inferred from homology"/>
<gene>
    <name evidence="11" type="ORF">HINF_LOCUS8528</name>
</gene>
<keyword evidence="3" id="KW-0813">Transport</keyword>
<feature type="transmembrane region" description="Helical" evidence="9">
    <location>
        <begin position="169"/>
        <end position="186"/>
    </location>
</feature>